<dbReference type="Gene3D" id="3.40.1160.10">
    <property type="entry name" value="Acetylglutamate kinase-like"/>
    <property type="match status" value="1"/>
</dbReference>
<reference evidence="10" key="2">
    <citation type="submission" date="2019-04" db="EMBL/GenBank/DDBJ databases">
        <authorList>
            <person name="Pasella M."/>
        </authorList>
    </citation>
    <scope>NUCLEOTIDE SEQUENCE</scope>
    <source>
        <strain evidence="10">PD2953_5</strain>
    </source>
</reference>
<evidence type="ECO:0000313" key="10">
    <source>
        <dbReference type="EMBL" id="QCI08000.1"/>
    </source>
</evidence>
<keyword evidence="6 8" id="KW-0418">Kinase</keyword>
<dbReference type="PANTHER" id="PTHR23342:SF0">
    <property type="entry name" value="N-ACETYLGLUTAMATE SYNTHASE, MITOCHONDRIAL"/>
    <property type="match status" value="1"/>
</dbReference>
<dbReference type="InterPro" id="IPR036393">
    <property type="entry name" value="AceGlu_kinase-like_sf"/>
</dbReference>
<comment type="similarity">
    <text evidence="8">Belongs to the acetylglutamate kinase family. ArgB subfamily.</text>
</comment>
<name>A0A4D6X011_9FLOR</name>
<dbReference type="SUPFAM" id="SSF53633">
    <property type="entry name" value="Carbamate kinase-like"/>
    <property type="match status" value="1"/>
</dbReference>
<organism evidence="10">
    <name type="scientific">Plumaria plumosa</name>
    <dbReference type="NCBI Taxonomy" id="189642"/>
    <lineage>
        <taxon>Eukaryota</taxon>
        <taxon>Rhodophyta</taxon>
        <taxon>Florideophyceae</taxon>
        <taxon>Rhodymeniophycidae</taxon>
        <taxon>Ceramiales</taxon>
        <taxon>Wrangeliaceae</taxon>
        <taxon>Plumaria</taxon>
    </lineage>
</organism>
<evidence type="ECO:0000259" key="9">
    <source>
        <dbReference type="Pfam" id="PF00696"/>
    </source>
</evidence>
<dbReference type="FunFam" id="3.40.1160.10:FF:000004">
    <property type="entry name" value="Acetylglutamate kinase"/>
    <property type="match status" value="1"/>
</dbReference>
<dbReference type="EC" id="2.7.2.8" evidence="8"/>
<keyword evidence="2 8" id="KW-0055">Arginine biosynthesis</keyword>
<sequence length="285" mass="31294">MVLNSFDRVQSFLNLVPFIQKYVGSIFVIKYGGAAMTDISLTNKVIEDILFLYYLGIKPVVIHGGGPSINSWLTKLDIKPQFQDGIRLTDSSTMKIVEMVLLGEVNPNLVSCFNKVNKVAIGLSGKDSQLIEASPYFDGPNNFVGKVDMINNDLIHLLLNNKYIPVIASIASDTNGQSYNINADTVASAIASSLKADKLILLTDTLGLLSNPQDSSTLIKELNIEEVNNLKYNNIISGGMIPKINACINALNNNVNYTHIIDGRLEHSLLYELFTLDRIGSRISI</sequence>
<dbReference type="InterPro" id="IPR001057">
    <property type="entry name" value="Glu/AcGlu_kinase"/>
</dbReference>
<evidence type="ECO:0000256" key="7">
    <source>
        <dbReference type="ARBA" id="ARBA00022840"/>
    </source>
</evidence>
<dbReference type="PANTHER" id="PTHR23342">
    <property type="entry name" value="N-ACETYLGLUTAMATE SYNTHASE"/>
    <property type="match status" value="1"/>
</dbReference>
<feature type="binding site" evidence="8">
    <location>
        <position position="87"/>
    </location>
    <ligand>
        <name>substrate</name>
    </ligand>
</feature>
<evidence type="ECO:0000256" key="1">
    <source>
        <dbReference type="ARBA" id="ARBA00004828"/>
    </source>
</evidence>
<dbReference type="HAMAP" id="MF_00082">
    <property type="entry name" value="ArgB"/>
    <property type="match status" value="1"/>
</dbReference>
<dbReference type="GO" id="GO:0003991">
    <property type="term" value="F:acetylglutamate kinase activity"/>
    <property type="evidence" value="ECO:0007669"/>
    <property type="project" value="UniProtKB-UniRule"/>
</dbReference>
<keyword evidence="3 8" id="KW-0028">Amino-acid biosynthesis</keyword>
<geneLocation type="plastid" evidence="10"/>
<dbReference type="PIRSF" id="PIRSF000728">
    <property type="entry name" value="NAGK"/>
    <property type="match status" value="1"/>
</dbReference>
<dbReference type="CDD" id="cd04250">
    <property type="entry name" value="AAK_NAGK-C"/>
    <property type="match status" value="1"/>
</dbReference>
<dbReference type="InterPro" id="IPR001048">
    <property type="entry name" value="Asp/Glu/Uridylate_kinase"/>
</dbReference>
<evidence type="ECO:0000256" key="3">
    <source>
        <dbReference type="ARBA" id="ARBA00022605"/>
    </source>
</evidence>
<dbReference type="PRINTS" id="PR00474">
    <property type="entry name" value="GLU5KINASE"/>
</dbReference>
<proteinExistence type="inferred from homology"/>
<feature type="site" description="Transition state stabilizer" evidence="8">
    <location>
        <position position="243"/>
    </location>
</feature>
<keyword evidence="10" id="KW-0934">Plastid</keyword>
<comment type="catalytic activity">
    <reaction evidence="8">
        <text>N-acetyl-L-glutamate + ATP = N-acetyl-L-glutamyl 5-phosphate + ADP</text>
        <dbReference type="Rhea" id="RHEA:14629"/>
        <dbReference type="ChEBI" id="CHEBI:30616"/>
        <dbReference type="ChEBI" id="CHEBI:44337"/>
        <dbReference type="ChEBI" id="CHEBI:57936"/>
        <dbReference type="ChEBI" id="CHEBI:456216"/>
        <dbReference type="EC" id="2.7.2.8"/>
    </reaction>
</comment>
<dbReference type="EMBL" id="MK814707">
    <property type="protein sequence ID" value="QCI08000.1"/>
    <property type="molecule type" value="Genomic_DNA"/>
</dbReference>
<gene>
    <name evidence="8 10" type="primary">argB</name>
</gene>
<evidence type="ECO:0000256" key="2">
    <source>
        <dbReference type="ARBA" id="ARBA00022571"/>
    </source>
</evidence>
<accession>A0A4D6X011</accession>
<evidence type="ECO:0000256" key="8">
    <source>
        <dbReference type="HAMAP-Rule" id="MF_00082"/>
    </source>
</evidence>
<evidence type="ECO:0000256" key="4">
    <source>
        <dbReference type="ARBA" id="ARBA00022679"/>
    </source>
</evidence>
<dbReference type="GO" id="GO:0042450">
    <property type="term" value="P:L-arginine biosynthetic process via ornithine"/>
    <property type="evidence" value="ECO:0007669"/>
    <property type="project" value="UniProtKB-UniRule"/>
</dbReference>
<comment type="pathway">
    <text evidence="1 8">Amino-acid biosynthesis; L-arginine biosynthesis; N(2)-acetyl-L-ornithine from L-glutamate: step 2/4.</text>
</comment>
<dbReference type="InterPro" id="IPR037528">
    <property type="entry name" value="ArgB"/>
</dbReference>
<feature type="binding site" evidence="8">
    <location>
        <position position="180"/>
    </location>
    <ligand>
        <name>substrate</name>
    </ligand>
</feature>
<feature type="binding site" evidence="8">
    <location>
        <begin position="65"/>
        <end position="66"/>
    </location>
    <ligand>
        <name>substrate</name>
    </ligand>
</feature>
<dbReference type="UniPathway" id="UPA00068">
    <property type="reaction ID" value="UER00107"/>
</dbReference>
<keyword evidence="4 8" id="KW-0808">Transferase</keyword>
<evidence type="ECO:0000256" key="6">
    <source>
        <dbReference type="ARBA" id="ARBA00022777"/>
    </source>
</evidence>
<dbReference type="GO" id="GO:0005524">
    <property type="term" value="F:ATP binding"/>
    <property type="evidence" value="ECO:0007669"/>
    <property type="project" value="UniProtKB-UniRule"/>
</dbReference>
<keyword evidence="5 8" id="KW-0547">Nucleotide-binding</keyword>
<dbReference type="GO" id="GO:0005737">
    <property type="term" value="C:cytoplasm"/>
    <property type="evidence" value="ECO:0007669"/>
    <property type="project" value="InterPro"/>
</dbReference>
<dbReference type="Pfam" id="PF00696">
    <property type="entry name" value="AA_kinase"/>
    <property type="match status" value="1"/>
</dbReference>
<dbReference type="AlphaFoldDB" id="A0A4D6X011"/>
<dbReference type="NCBIfam" id="TIGR00761">
    <property type="entry name" value="argB"/>
    <property type="match status" value="1"/>
</dbReference>
<evidence type="ECO:0000256" key="5">
    <source>
        <dbReference type="ARBA" id="ARBA00022741"/>
    </source>
</evidence>
<protein>
    <recommendedName>
        <fullName evidence="8">Acetylglutamate kinase</fullName>
        <ecNumber evidence="8">2.7.2.8</ecNumber>
    </recommendedName>
    <alternativeName>
        <fullName evidence="8">N-acetyl-L-glutamate 5-phosphotransferase</fullName>
    </alternativeName>
    <alternativeName>
        <fullName evidence="8">NAG kinase</fullName>
        <shortName evidence="8">NAGK</shortName>
    </alternativeName>
</protein>
<comment type="function">
    <text evidence="8">Catalyzes the ATP-dependent phosphorylation of N-acetyl-L-glutamate.</text>
</comment>
<feature type="site" description="Transition state stabilizer" evidence="8">
    <location>
        <position position="30"/>
    </location>
</feature>
<feature type="domain" description="Aspartate/glutamate/uridylate kinase" evidence="9">
    <location>
        <begin position="26"/>
        <end position="262"/>
    </location>
</feature>
<keyword evidence="7 8" id="KW-0067">ATP-binding</keyword>
<dbReference type="InterPro" id="IPR041727">
    <property type="entry name" value="NAGK-C"/>
</dbReference>
<dbReference type="InterPro" id="IPR004662">
    <property type="entry name" value="AcgluKinase_fam"/>
</dbReference>
<reference evidence="10" key="1">
    <citation type="journal article" date="2019" name="Mol. Phylogenet. Evol.">
        <title>Morphological evolution and classification of the red algal order Ceramiales inferred using plastid phylogenomics.</title>
        <authorList>
            <person name="Diaz-Tapia P."/>
            <person name="Pasella M.M."/>
            <person name="Verbruggen H."/>
            <person name="Maggs C.A."/>
        </authorList>
    </citation>
    <scope>NUCLEOTIDE SEQUENCE</scope>
    <source>
        <strain evidence="10">PD2953_5</strain>
    </source>
</reference>